<evidence type="ECO:0000313" key="3">
    <source>
        <dbReference type="EMBL" id="TXS91909.1"/>
    </source>
</evidence>
<feature type="region of interest" description="Disordered" evidence="1">
    <location>
        <begin position="133"/>
        <end position="163"/>
    </location>
</feature>
<dbReference type="InterPro" id="IPR041657">
    <property type="entry name" value="HTH_17"/>
</dbReference>
<feature type="compositionally biased region" description="Basic and acidic residues" evidence="1">
    <location>
        <begin position="148"/>
        <end position="163"/>
    </location>
</feature>
<feature type="domain" description="Helix-turn-helix" evidence="2">
    <location>
        <begin position="59"/>
        <end position="106"/>
    </location>
</feature>
<dbReference type="Proteomes" id="UP000321039">
    <property type="component" value="Unassembled WGS sequence"/>
</dbReference>
<gene>
    <name evidence="3" type="ORF">FV139_14350</name>
</gene>
<dbReference type="Pfam" id="PF12728">
    <property type="entry name" value="HTH_17"/>
    <property type="match status" value="1"/>
</dbReference>
<dbReference type="EMBL" id="VRZA01000005">
    <property type="protein sequence ID" value="TXS91909.1"/>
    <property type="molecule type" value="Genomic_DNA"/>
</dbReference>
<reference evidence="3 4" key="1">
    <citation type="submission" date="2019-08" db="EMBL/GenBank/DDBJ databases">
        <title>Parahaliea maris sp. nov., isolated from the surface seawater.</title>
        <authorList>
            <person name="Liu Y."/>
        </authorList>
    </citation>
    <scope>NUCLEOTIDE SEQUENCE [LARGE SCALE GENOMIC DNA]</scope>
    <source>
        <strain evidence="3 4">HSLHS9</strain>
    </source>
</reference>
<proteinExistence type="predicted"/>
<dbReference type="AlphaFoldDB" id="A0A5C8ZVN3"/>
<sequence>MNIYPTCRGSAVTLLANPEATPHCSGRALLLGILITWATTVAATDGHQPEPAPEHWPEVLTLDQAARYLQLDPASLGLLALEDGIPARRVGNDWRFSRQALQAWLAGDWHLIASAERFDGEPPLTTTALASVRGAGTGRTAEDAGELASERSPEHIGEAPQERSAGDIFLRGQRVLLRPGDVTLDFGSFYSQSSAQQLVQIDDGIALADLESEGLTGLLLARYGLFEETEIFLSTSWSDQDTKLRVADQTIASDNRSELGDFRLGLRRTLLTETVGRPDIILTLNGRIPSDSDHSSYALGAGLGVVKSIDPVVLFANLHYRHTYSDDFEDITRLEPENRLDLNLGYAFAINDTLSLNTTLSGLFIDETRFDNATLLSDELFSLQFSMTSWLAEGLYIEPAVGFRLNGPGKGFFIGMTLPYTFEP</sequence>
<evidence type="ECO:0000313" key="4">
    <source>
        <dbReference type="Proteomes" id="UP000321039"/>
    </source>
</evidence>
<evidence type="ECO:0000256" key="1">
    <source>
        <dbReference type="SAM" id="MobiDB-lite"/>
    </source>
</evidence>
<name>A0A5C8ZVN3_9GAMM</name>
<protein>
    <submittedName>
        <fullName evidence="3">Helix-turn-helix domain-containing protein</fullName>
    </submittedName>
</protein>
<accession>A0A5C8ZVN3</accession>
<organism evidence="3 4">
    <name type="scientific">Parahaliea maris</name>
    <dbReference type="NCBI Taxonomy" id="2716870"/>
    <lineage>
        <taxon>Bacteria</taxon>
        <taxon>Pseudomonadati</taxon>
        <taxon>Pseudomonadota</taxon>
        <taxon>Gammaproteobacteria</taxon>
        <taxon>Cellvibrionales</taxon>
        <taxon>Halieaceae</taxon>
        <taxon>Parahaliea</taxon>
    </lineage>
</organism>
<comment type="caution">
    <text evidence="3">The sequence shown here is derived from an EMBL/GenBank/DDBJ whole genome shotgun (WGS) entry which is preliminary data.</text>
</comment>
<keyword evidence="4" id="KW-1185">Reference proteome</keyword>
<evidence type="ECO:0000259" key="2">
    <source>
        <dbReference type="Pfam" id="PF12728"/>
    </source>
</evidence>